<gene>
    <name evidence="1" type="ORF">F8M41_022522</name>
</gene>
<proteinExistence type="predicted"/>
<evidence type="ECO:0000313" key="2">
    <source>
        <dbReference type="Proteomes" id="UP000439903"/>
    </source>
</evidence>
<accession>A0A8H4EVG7</accession>
<dbReference type="Proteomes" id="UP000439903">
    <property type="component" value="Unassembled WGS sequence"/>
</dbReference>
<comment type="caution">
    <text evidence="1">The sequence shown here is derived from an EMBL/GenBank/DDBJ whole genome shotgun (WGS) entry which is preliminary data.</text>
</comment>
<keyword evidence="2" id="KW-1185">Reference proteome</keyword>
<dbReference type="EMBL" id="WTPW01000008">
    <property type="protein sequence ID" value="KAF0561608.1"/>
    <property type="molecule type" value="Genomic_DNA"/>
</dbReference>
<evidence type="ECO:0000313" key="1">
    <source>
        <dbReference type="EMBL" id="KAF0561608.1"/>
    </source>
</evidence>
<protein>
    <submittedName>
        <fullName evidence="1">Uncharacterized protein</fullName>
    </submittedName>
</protein>
<organism evidence="1 2">
    <name type="scientific">Gigaspora margarita</name>
    <dbReference type="NCBI Taxonomy" id="4874"/>
    <lineage>
        <taxon>Eukaryota</taxon>
        <taxon>Fungi</taxon>
        <taxon>Fungi incertae sedis</taxon>
        <taxon>Mucoromycota</taxon>
        <taxon>Glomeromycotina</taxon>
        <taxon>Glomeromycetes</taxon>
        <taxon>Diversisporales</taxon>
        <taxon>Gigasporaceae</taxon>
        <taxon>Gigaspora</taxon>
    </lineage>
</organism>
<sequence length="106" mass="12361">MEFDKETAGFNCHYENKTREKAHKINQAKEIQVKNDEHEVLKNCERLTKSETEMNGQTKVKDKHKLFSCYKKFEGMNLINKAIECGHIDEIGIEQDKESNTANNLE</sequence>
<dbReference type="AlphaFoldDB" id="A0A8H4EVG7"/>
<reference evidence="1 2" key="1">
    <citation type="journal article" date="2019" name="Environ. Microbiol.">
        <title>At the nexus of three kingdoms: the genome of the mycorrhizal fungus Gigaspora margarita provides insights into plant, endobacterial and fungal interactions.</title>
        <authorList>
            <person name="Venice F."/>
            <person name="Ghignone S."/>
            <person name="Salvioli di Fossalunga A."/>
            <person name="Amselem J."/>
            <person name="Novero M."/>
            <person name="Xianan X."/>
            <person name="Sedzielewska Toro K."/>
            <person name="Morin E."/>
            <person name="Lipzen A."/>
            <person name="Grigoriev I.V."/>
            <person name="Henrissat B."/>
            <person name="Martin F.M."/>
            <person name="Bonfante P."/>
        </authorList>
    </citation>
    <scope>NUCLEOTIDE SEQUENCE [LARGE SCALE GENOMIC DNA]</scope>
    <source>
        <strain evidence="1 2">BEG34</strain>
    </source>
</reference>
<name>A0A8H4EVG7_GIGMA</name>